<feature type="chain" id="PRO_5026761223" description="Tetratricopeptide repeat protein" evidence="1">
    <location>
        <begin position="20"/>
        <end position="581"/>
    </location>
</feature>
<evidence type="ECO:0008006" key="3">
    <source>
        <dbReference type="Google" id="ProtNLM"/>
    </source>
</evidence>
<protein>
    <recommendedName>
        <fullName evidence="3">Tetratricopeptide repeat protein</fullName>
    </recommendedName>
</protein>
<dbReference type="InterPro" id="IPR011990">
    <property type="entry name" value="TPR-like_helical_dom_sf"/>
</dbReference>
<accession>A0A6J4PE33</accession>
<dbReference type="AlphaFoldDB" id="A0A6J4PE33"/>
<proteinExistence type="predicted"/>
<dbReference type="EMBL" id="CADCUR010000224">
    <property type="protein sequence ID" value="CAA9413397.1"/>
    <property type="molecule type" value="Genomic_DNA"/>
</dbReference>
<name>A0A6J4PE33_9BACT</name>
<organism evidence="2">
    <name type="scientific">uncultured Pyrinomonadaceae bacterium</name>
    <dbReference type="NCBI Taxonomy" id="2283094"/>
    <lineage>
        <taxon>Bacteria</taxon>
        <taxon>Pseudomonadati</taxon>
        <taxon>Acidobacteriota</taxon>
        <taxon>Blastocatellia</taxon>
        <taxon>Blastocatellales</taxon>
        <taxon>Pyrinomonadaceae</taxon>
        <taxon>environmental samples</taxon>
    </lineage>
</organism>
<reference evidence="2" key="1">
    <citation type="submission" date="2020-02" db="EMBL/GenBank/DDBJ databases">
        <authorList>
            <person name="Meier V. D."/>
        </authorList>
    </citation>
    <scope>NUCLEOTIDE SEQUENCE</scope>
    <source>
        <strain evidence="2">AVDCRST_MAG74</strain>
    </source>
</reference>
<feature type="signal peptide" evidence="1">
    <location>
        <begin position="1"/>
        <end position="19"/>
    </location>
</feature>
<keyword evidence="1" id="KW-0732">Signal</keyword>
<evidence type="ECO:0000256" key="1">
    <source>
        <dbReference type="SAM" id="SignalP"/>
    </source>
</evidence>
<evidence type="ECO:0000313" key="2">
    <source>
        <dbReference type="EMBL" id="CAA9413397.1"/>
    </source>
</evidence>
<gene>
    <name evidence="2" type="ORF">AVDCRST_MAG74-2781</name>
</gene>
<dbReference type="SUPFAM" id="SSF81901">
    <property type="entry name" value="HCP-like"/>
    <property type="match status" value="1"/>
</dbReference>
<dbReference type="Gene3D" id="1.25.40.10">
    <property type="entry name" value="Tetratricopeptide repeat domain"/>
    <property type="match status" value="1"/>
</dbReference>
<sequence length="581" mass="64973">MKRVLQLAAILIFSVNVFAQTPPGLDLTNYGVRIEPDKRVMTVLAALEAAGIDTSLTAEGENFRQKLKTDLLSTSPDLRQKLVVFVEQYKRRHPKATNAELIAPFVSMAYSLAPAPDLTDSPRSTDLPGDLLDVLDFAPLVREFYRRQFSQKIDEYVKDYQTAGTDLRPTAGAMVGELLDYLHTRPQLVSIERIKTESKDAKGKKTITQTETRERERRFYIIPEMLAPKNTINFVNVGDNYYAIVPPKTDLSQSEARRAYLQFVVDPLVLNNAKDIATLRAGIKTLLDEQRKRNAEISPDVFLAVSRSLVAATEARQIEFEKTNIATAQARRKIDGMKTEPEKLAVSAELDAVKKSLADETALQLSEAYERGAVLSFYFADQLKGLEDSGFDIAGSLRDIILSLDPAKEANRLAQFADARKRATLAREERRKNNPTQEFVVENPVTKKLLEIDQITRTKNYAESEKQLKQLLDANPSESRIHYALGRVASLSAESIADTDKRNNRLAEAKTYYTNVIRSATPATDAALLSLSYVALARIYEYFGDTGYAAKIYETAIKIGNVKDGAYNEAVAARDRLVKEQ</sequence>